<evidence type="ECO:0000313" key="2">
    <source>
        <dbReference type="Proteomes" id="UP000595140"/>
    </source>
</evidence>
<evidence type="ECO:0000313" key="1">
    <source>
        <dbReference type="EMBL" id="VFQ79700.1"/>
    </source>
</evidence>
<reference evidence="1 2" key="1">
    <citation type="submission" date="2018-04" db="EMBL/GenBank/DDBJ databases">
        <authorList>
            <person name="Vogel A."/>
        </authorList>
    </citation>
    <scope>NUCLEOTIDE SEQUENCE [LARGE SCALE GENOMIC DNA]</scope>
</reference>
<proteinExistence type="predicted"/>
<name>A0A484LT02_9ASTE</name>
<accession>A0A484LT02</accession>
<protein>
    <submittedName>
        <fullName evidence="1">Uncharacterized protein</fullName>
    </submittedName>
</protein>
<gene>
    <name evidence="1" type="ORF">CCAM_LOCUS21476</name>
</gene>
<dbReference type="Proteomes" id="UP000595140">
    <property type="component" value="Unassembled WGS sequence"/>
</dbReference>
<sequence length="66" mass="7665">MLLPCCSASRPCYLTFDCCAMKGRMAMFDDDWRWRRKKKTVENCDGFFSAMPGGKRREETGESKNN</sequence>
<keyword evidence="2" id="KW-1185">Reference proteome</keyword>
<organism evidence="1 2">
    <name type="scientific">Cuscuta campestris</name>
    <dbReference type="NCBI Taxonomy" id="132261"/>
    <lineage>
        <taxon>Eukaryota</taxon>
        <taxon>Viridiplantae</taxon>
        <taxon>Streptophyta</taxon>
        <taxon>Embryophyta</taxon>
        <taxon>Tracheophyta</taxon>
        <taxon>Spermatophyta</taxon>
        <taxon>Magnoliopsida</taxon>
        <taxon>eudicotyledons</taxon>
        <taxon>Gunneridae</taxon>
        <taxon>Pentapetalae</taxon>
        <taxon>asterids</taxon>
        <taxon>lamiids</taxon>
        <taxon>Solanales</taxon>
        <taxon>Convolvulaceae</taxon>
        <taxon>Cuscuteae</taxon>
        <taxon>Cuscuta</taxon>
        <taxon>Cuscuta subgen. Grammica</taxon>
        <taxon>Cuscuta sect. Cleistogrammica</taxon>
    </lineage>
</organism>
<dbReference type="AlphaFoldDB" id="A0A484LT02"/>
<dbReference type="EMBL" id="OOIL02002010">
    <property type="protein sequence ID" value="VFQ79700.1"/>
    <property type="molecule type" value="Genomic_DNA"/>
</dbReference>